<dbReference type="InterPro" id="IPR036259">
    <property type="entry name" value="MFS_trans_sf"/>
</dbReference>
<feature type="domain" description="Major facilitator superfamily (MFS) profile" evidence="11">
    <location>
        <begin position="1"/>
        <end position="424"/>
    </location>
</feature>
<gene>
    <name evidence="12" type="ORF">BVC80_9037g45</name>
</gene>
<feature type="transmembrane region" description="Helical" evidence="10">
    <location>
        <begin position="268"/>
        <end position="286"/>
    </location>
</feature>
<name>A0A200Q5M3_MACCD</name>
<keyword evidence="5 10" id="KW-0812">Transmembrane</keyword>
<dbReference type="PRINTS" id="PR00171">
    <property type="entry name" value="SUGRTRNSPORT"/>
</dbReference>
<dbReference type="Gene3D" id="1.20.1250.20">
    <property type="entry name" value="MFS general substrate transporter like domains"/>
    <property type="match status" value="1"/>
</dbReference>
<dbReference type="InterPro" id="IPR045262">
    <property type="entry name" value="STP/PLT_plant"/>
</dbReference>
<evidence type="ECO:0000256" key="5">
    <source>
        <dbReference type="ARBA" id="ARBA00022692"/>
    </source>
</evidence>
<dbReference type="GO" id="GO:0016020">
    <property type="term" value="C:membrane"/>
    <property type="evidence" value="ECO:0007669"/>
    <property type="project" value="UniProtKB-SubCell"/>
</dbReference>
<dbReference type="PANTHER" id="PTHR23500">
    <property type="entry name" value="SOLUTE CARRIER FAMILY 2, FACILITATED GLUCOSE TRANSPORTER"/>
    <property type="match status" value="1"/>
</dbReference>
<dbReference type="OMA" id="FETMGAM"/>
<feature type="transmembrane region" description="Helical" evidence="10">
    <location>
        <begin position="397"/>
        <end position="420"/>
    </location>
</feature>
<dbReference type="SUPFAM" id="SSF103473">
    <property type="entry name" value="MFS general substrate transporter"/>
    <property type="match status" value="1"/>
</dbReference>
<feature type="transmembrane region" description="Helical" evidence="10">
    <location>
        <begin position="334"/>
        <end position="358"/>
    </location>
</feature>
<keyword evidence="3 9" id="KW-0813">Transport</keyword>
<organism evidence="12 13">
    <name type="scientific">Macleaya cordata</name>
    <name type="common">Five-seeded plume-poppy</name>
    <name type="synonym">Bocconia cordata</name>
    <dbReference type="NCBI Taxonomy" id="56857"/>
    <lineage>
        <taxon>Eukaryota</taxon>
        <taxon>Viridiplantae</taxon>
        <taxon>Streptophyta</taxon>
        <taxon>Embryophyta</taxon>
        <taxon>Tracheophyta</taxon>
        <taxon>Spermatophyta</taxon>
        <taxon>Magnoliopsida</taxon>
        <taxon>Ranunculales</taxon>
        <taxon>Papaveraceae</taxon>
        <taxon>Papaveroideae</taxon>
        <taxon>Macleaya</taxon>
    </lineage>
</organism>
<dbReference type="InterPro" id="IPR020846">
    <property type="entry name" value="MFS_dom"/>
</dbReference>
<dbReference type="InterPro" id="IPR044778">
    <property type="entry name" value="MFS_STP/MST-like_plant"/>
</dbReference>
<sequence length="465" mass="52343">MDDFLLEFFPAVYAKKQRVKEDNYCKYDNQFVQLFTSSLYLAALVSSFLASKVCSKYGAKLTIFIASIFYWIGADLNAAAINLTMLIIGRIILGVGVGFGNEAFPLLLYEIAPVNCRGPINIVFQLFVTIGIFCANMVNYFVSNIHPMGWRLALGLDVVPATILFFGSFVIPETPTSFIKLGELQKGRTQLENIRGTEDVDAEFNQLVVACQLAHQVKNPFKKLTKPTSQPPLIIAILLQVFQQFTGINALIFYSPVLFQTVGFKDDASLLLSVIIGIVNVISTLVSIKTVIKFSRRVLLLQACWQMFITQSVIGGILFAHLNGTNSLGRGEAIAVVLLVCLYVLSFAWSWGPLGWSIPVETFPLETRTVGYAFAARTNMLFTFIIAHTFLSMMCHMRAGIFFFFAAWILVMGIFVLFLLPETKDISIDEMGEIVWKQHWFWKRYMVDDDDKNSYEKQIDDRQAV</sequence>
<comment type="similarity">
    <text evidence="2 9">Belongs to the major facilitator superfamily. Sugar transporter (TC 2.A.1.1) family.</text>
</comment>
<feature type="transmembrane region" description="Helical" evidence="10">
    <location>
        <begin position="148"/>
        <end position="171"/>
    </location>
</feature>
<dbReference type="InParanoid" id="A0A200Q5M3"/>
<evidence type="ECO:0000313" key="13">
    <source>
        <dbReference type="Proteomes" id="UP000195402"/>
    </source>
</evidence>
<keyword evidence="7 10" id="KW-1133">Transmembrane helix</keyword>
<evidence type="ECO:0000256" key="8">
    <source>
        <dbReference type="ARBA" id="ARBA00023136"/>
    </source>
</evidence>
<dbReference type="CDD" id="cd17361">
    <property type="entry name" value="MFS_STP"/>
    <property type="match status" value="1"/>
</dbReference>
<dbReference type="AlphaFoldDB" id="A0A200Q5M3"/>
<dbReference type="InterPro" id="IPR005828">
    <property type="entry name" value="MFS_sugar_transport-like"/>
</dbReference>
<evidence type="ECO:0000259" key="11">
    <source>
        <dbReference type="PROSITE" id="PS50850"/>
    </source>
</evidence>
<dbReference type="Pfam" id="PF00083">
    <property type="entry name" value="Sugar_tr"/>
    <property type="match status" value="1"/>
</dbReference>
<feature type="transmembrane region" description="Helical" evidence="10">
    <location>
        <begin position="79"/>
        <end position="99"/>
    </location>
</feature>
<proteinExistence type="inferred from homology"/>
<keyword evidence="6" id="KW-0769">Symport</keyword>
<evidence type="ECO:0000256" key="7">
    <source>
        <dbReference type="ARBA" id="ARBA00022989"/>
    </source>
</evidence>
<evidence type="ECO:0000313" key="12">
    <source>
        <dbReference type="EMBL" id="OVA05779.1"/>
    </source>
</evidence>
<dbReference type="EMBL" id="MVGT01003007">
    <property type="protein sequence ID" value="OVA05779.1"/>
    <property type="molecule type" value="Genomic_DNA"/>
</dbReference>
<evidence type="ECO:0000256" key="10">
    <source>
        <dbReference type="SAM" id="Phobius"/>
    </source>
</evidence>
<keyword evidence="13" id="KW-1185">Reference proteome</keyword>
<evidence type="ECO:0000256" key="6">
    <source>
        <dbReference type="ARBA" id="ARBA00022847"/>
    </source>
</evidence>
<keyword evidence="8 10" id="KW-0472">Membrane</keyword>
<feature type="transmembrane region" description="Helical" evidence="10">
    <location>
        <begin position="120"/>
        <end position="142"/>
    </location>
</feature>
<comment type="caution">
    <text evidence="12">The sequence shown here is derived from an EMBL/GenBank/DDBJ whole genome shotgun (WGS) entry which is preliminary data.</text>
</comment>
<dbReference type="FunFam" id="1.20.1250.20:FF:000002">
    <property type="entry name" value="Sugar transport protein 13"/>
    <property type="match status" value="1"/>
</dbReference>
<evidence type="ECO:0000256" key="4">
    <source>
        <dbReference type="ARBA" id="ARBA00022597"/>
    </source>
</evidence>
<dbReference type="FunCoup" id="A0A200Q5M3">
    <property type="interactions" value="74"/>
</dbReference>
<feature type="transmembrane region" description="Helical" evidence="10">
    <location>
        <begin position="31"/>
        <end position="50"/>
    </location>
</feature>
<reference evidence="12 13" key="1">
    <citation type="journal article" date="2017" name="Mol. Plant">
        <title>The Genome of Medicinal Plant Macleaya cordata Provides New Insights into Benzylisoquinoline Alkaloids Metabolism.</title>
        <authorList>
            <person name="Liu X."/>
            <person name="Liu Y."/>
            <person name="Huang P."/>
            <person name="Ma Y."/>
            <person name="Qing Z."/>
            <person name="Tang Q."/>
            <person name="Cao H."/>
            <person name="Cheng P."/>
            <person name="Zheng Y."/>
            <person name="Yuan Z."/>
            <person name="Zhou Y."/>
            <person name="Liu J."/>
            <person name="Tang Z."/>
            <person name="Zhuo Y."/>
            <person name="Zhang Y."/>
            <person name="Yu L."/>
            <person name="Huang J."/>
            <person name="Yang P."/>
            <person name="Peng Q."/>
            <person name="Zhang J."/>
            <person name="Jiang W."/>
            <person name="Zhang Z."/>
            <person name="Lin K."/>
            <person name="Ro D.K."/>
            <person name="Chen X."/>
            <person name="Xiong X."/>
            <person name="Shang Y."/>
            <person name="Huang S."/>
            <person name="Zeng J."/>
        </authorList>
    </citation>
    <scope>NUCLEOTIDE SEQUENCE [LARGE SCALE GENOMIC DNA]</scope>
    <source>
        <strain evidence="13">cv. BLH2017</strain>
        <tissue evidence="12">Root</tissue>
    </source>
</reference>
<evidence type="ECO:0000256" key="2">
    <source>
        <dbReference type="ARBA" id="ARBA00010992"/>
    </source>
</evidence>
<dbReference type="PROSITE" id="PS50850">
    <property type="entry name" value="MFS"/>
    <property type="match status" value="1"/>
</dbReference>
<dbReference type="NCBIfam" id="TIGR00879">
    <property type="entry name" value="SP"/>
    <property type="match status" value="1"/>
</dbReference>
<feature type="transmembrane region" description="Helical" evidence="10">
    <location>
        <begin position="298"/>
        <end position="322"/>
    </location>
</feature>
<feature type="transmembrane region" description="Helical" evidence="10">
    <location>
        <begin position="370"/>
        <end position="391"/>
    </location>
</feature>
<dbReference type="InterPro" id="IPR005829">
    <property type="entry name" value="Sugar_transporter_CS"/>
</dbReference>
<evidence type="ECO:0000256" key="1">
    <source>
        <dbReference type="ARBA" id="ARBA00004141"/>
    </source>
</evidence>
<dbReference type="PANTHER" id="PTHR23500:SF371">
    <property type="entry name" value="OS07G0206600 PROTEIN"/>
    <property type="match status" value="1"/>
</dbReference>
<comment type="subcellular location">
    <subcellularLocation>
        <location evidence="1">Membrane</location>
        <topology evidence="1">Multi-pass membrane protein</topology>
    </subcellularLocation>
</comment>
<evidence type="ECO:0000256" key="3">
    <source>
        <dbReference type="ARBA" id="ARBA00022448"/>
    </source>
</evidence>
<dbReference type="Proteomes" id="UP000195402">
    <property type="component" value="Unassembled WGS sequence"/>
</dbReference>
<evidence type="ECO:0000256" key="9">
    <source>
        <dbReference type="RuleBase" id="RU003346"/>
    </source>
</evidence>
<protein>
    <submittedName>
        <fullName evidence="12">Sugar/inositol transporter</fullName>
    </submittedName>
</protein>
<dbReference type="PROSITE" id="PS00217">
    <property type="entry name" value="SUGAR_TRANSPORT_2"/>
    <property type="match status" value="1"/>
</dbReference>
<accession>A0A200Q5M3</accession>
<dbReference type="InterPro" id="IPR003663">
    <property type="entry name" value="Sugar/inositol_transpt"/>
</dbReference>
<keyword evidence="4" id="KW-0762">Sugar transport</keyword>
<dbReference type="OrthoDB" id="5296287at2759"/>
<feature type="transmembrane region" description="Helical" evidence="10">
    <location>
        <begin position="233"/>
        <end position="256"/>
    </location>
</feature>
<dbReference type="GO" id="GO:0015293">
    <property type="term" value="F:symporter activity"/>
    <property type="evidence" value="ECO:0007669"/>
    <property type="project" value="UniProtKB-KW"/>
</dbReference>
<dbReference type="GO" id="GO:0015145">
    <property type="term" value="F:monosaccharide transmembrane transporter activity"/>
    <property type="evidence" value="ECO:0007669"/>
    <property type="project" value="InterPro"/>
</dbReference>